<keyword evidence="4" id="KW-0539">Nucleus</keyword>
<dbReference type="STRING" id="6184.A0A430QJA4"/>
<dbReference type="Gene3D" id="1.10.150.50">
    <property type="entry name" value="Transcription Factor, Ets-1"/>
    <property type="match status" value="1"/>
</dbReference>
<keyword evidence="9" id="KW-1185">Reference proteome</keyword>
<evidence type="ECO:0000313" key="9">
    <source>
        <dbReference type="Proteomes" id="UP000290809"/>
    </source>
</evidence>
<feature type="repeat" description="MBT" evidence="5">
    <location>
        <begin position="496"/>
        <end position="636"/>
    </location>
</feature>
<evidence type="ECO:0000256" key="6">
    <source>
        <dbReference type="SAM" id="MobiDB-lite"/>
    </source>
</evidence>
<dbReference type="Proteomes" id="UP000290809">
    <property type="component" value="Unassembled WGS sequence"/>
</dbReference>
<dbReference type="CDD" id="cd09581">
    <property type="entry name" value="SAM_Scm-like-4MBT1_2"/>
    <property type="match status" value="1"/>
</dbReference>
<evidence type="ECO:0000256" key="4">
    <source>
        <dbReference type="ARBA" id="ARBA00023242"/>
    </source>
</evidence>
<feature type="repeat" description="MBT" evidence="5">
    <location>
        <begin position="6"/>
        <end position="139"/>
    </location>
</feature>
<dbReference type="EMBL" id="QMKO01001644">
    <property type="protein sequence ID" value="RTG87771.1"/>
    <property type="molecule type" value="Genomic_DNA"/>
</dbReference>
<feature type="repeat" description="MBT" evidence="5">
    <location>
        <begin position="281"/>
        <end position="401"/>
    </location>
</feature>
<evidence type="ECO:0000256" key="5">
    <source>
        <dbReference type="PROSITE-ProRule" id="PRU00459"/>
    </source>
</evidence>
<evidence type="ECO:0000256" key="1">
    <source>
        <dbReference type="ARBA" id="ARBA00004123"/>
    </source>
</evidence>
<dbReference type="GO" id="GO:0003714">
    <property type="term" value="F:transcription corepressor activity"/>
    <property type="evidence" value="ECO:0007669"/>
    <property type="project" value="InterPro"/>
</dbReference>
<dbReference type="InterPro" id="IPR038348">
    <property type="entry name" value="SLED_sf"/>
</dbReference>
<dbReference type="Gene3D" id="3.90.1150.190">
    <property type="entry name" value="SLED domain"/>
    <property type="match status" value="1"/>
</dbReference>
<dbReference type="InterPro" id="IPR004092">
    <property type="entry name" value="Mbt"/>
</dbReference>
<evidence type="ECO:0000259" key="7">
    <source>
        <dbReference type="Pfam" id="PF12140"/>
    </source>
</evidence>
<comment type="caution">
    <text evidence="8">The sequence shown here is derived from an EMBL/GenBank/DDBJ whole genome shotgun (WGS) entry which is preliminary data.</text>
</comment>
<keyword evidence="3" id="KW-0677">Repeat</keyword>
<dbReference type="GO" id="GO:0042393">
    <property type="term" value="F:histone binding"/>
    <property type="evidence" value="ECO:0007669"/>
    <property type="project" value="InterPro"/>
</dbReference>
<gene>
    <name evidence="8" type="ORF">DC041_0010685</name>
</gene>
<evidence type="ECO:0000256" key="2">
    <source>
        <dbReference type="ARBA" id="ARBA00022491"/>
    </source>
</evidence>
<dbReference type="PANTHER" id="PTHR12247:SF129">
    <property type="entry name" value="SOP-2-RELATED PROTEIN 3"/>
    <property type="match status" value="1"/>
</dbReference>
<dbReference type="SMART" id="SM00561">
    <property type="entry name" value="MBT"/>
    <property type="match status" value="3"/>
</dbReference>
<dbReference type="InterPro" id="IPR037604">
    <property type="entry name" value="Scm-like-4MBT1/2_SAM"/>
</dbReference>
<dbReference type="GO" id="GO:0003682">
    <property type="term" value="F:chromatin binding"/>
    <property type="evidence" value="ECO:0007669"/>
    <property type="project" value="TreeGrafter"/>
</dbReference>
<dbReference type="InterPro" id="IPR021987">
    <property type="entry name" value="SLED"/>
</dbReference>
<dbReference type="InterPro" id="IPR050548">
    <property type="entry name" value="PcG_chromatin_remod_factors"/>
</dbReference>
<dbReference type="Pfam" id="PF12140">
    <property type="entry name" value="SLED"/>
    <property type="match status" value="1"/>
</dbReference>
<dbReference type="PROSITE" id="PS51079">
    <property type="entry name" value="MBT"/>
    <property type="match status" value="3"/>
</dbReference>
<feature type="compositionally biased region" description="Polar residues" evidence="6">
    <location>
        <begin position="1336"/>
        <end position="1350"/>
    </location>
</feature>
<feature type="region of interest" description="Disordered" evidence="6">
    <location>
        <begin position="1330"/>
        <end position="1362"/>
    </location>
</feature>
<feature type="compositionally biased region" description="Polar residues" evidence="6">
    <location>
        <begin position="1027"/>
        <end position="1041"/>
    </location>
</feature>
<dbReference type="CDD" id="cd20094">
    <property type="entry name" value="MBT_SFMBT_rpt2"/>
    <property type="match status" value="1"/>
</dbReference>
<dbReference type="CDD" id="cd20095">
    <property type="entry name" value="MBT_SFMBT_rpt3"/>
    <property type="match status" value="1"/>
</dbReference>
<dbReference type="SUPFAM" id="SSF63748">
    <property type="entry name" value="Tudor/PWWP/MBT"/>
    <property type="match status" value="4"/>
</dbReference>
<dbReference type="InterPro" id="IPR013761">
    <property type="entry name" value="SAM/pointed_sf"/>
</dbReference>
<evidence type="ECO:0000313" key="8">
    <source>
        <dbReference type="EMBL" id="RTG87771.1"/>
    </source>
</evidence>
<feature type="region of interest" description="Disordered" evidence="6">
    <location>
        <begin position="1021"/>
        <end position="1053"/>
    </location>
</feature>
<accession>A0A430QJA4</accession>
<feature type="domain" description="SLED" evidence="7">
    <location>
        <begin position="699"/>
        <end position="760"/>
    </location>
</feature>
<organism evidence="8 9">
    <name type="scientific">Schistosoma bovis</name>
    <name type="common">Blood fluke</name>
    <dbReference type="NCBI Taxonomy" id="6184"/>
    <lineage>
        <taxon>Eukaryota</taxon>
        <taxon>Metazoa</taxon>
        <taxon>Spiralia</taxon>
        <taxon>Lophotrochozoa</taxon>
        <taxon>Platyhelminthes</taxon>
        <taxon>Trematoda</taxon>
        <taxon>Digenea</taxon>
        <taxon>Strigeidida</taxon>
        <taxon>Schistosomatoidea</taxon>
        <taxon>Schistosomatidae</taxon>
        <taxon>Schistosoma</taxon>
    </lineage>
</organism>
<dbReference type="Gene3D" id="2.30.30.140">
    <property type="match status" value="4"/>
</dbReference>
<dbReference type="SUPFAM" id="SSF47769">
    <property type="entry name" value="SAM/Pointed domain"/>
    <property type="match status" value="1"/>
</dbReference>
<name>A0A430QJA4_SCHBO</name>
<proteinExistence type="predicted"/>
<sequence length="1564" mass="176179">MSSMNFNWHVYLSETGAEISPFNLFPHVAQSFETLVKKGETLEVNSQGFSEQKEASIQNSWWPAEVVLVSGYLILLKWCIPETAVHSSETTTCPVSGTSHTISQYPSKNTFWFDVKGPGWDFVQPIGWCLSKNTNWTPPSQISHLSNQENCWQNTDWASCLRSRSVCNTFFDRRCLYTFETIRVGGYFECEHDLDPTCVWPAKVLMNIGGRVLLSWFGTSSKAQACDKSRKFSTFTLFYLNRRLHPLGYGKLCDLKYCPPPGYVLERAISNIDAFIRGACPATYNDLSKSADSLLLKSIFSVHNNIQPLHEFKVGWKLEAVNPIRPYFVQPATVVKVFNSRYFLVELDDLNHNEGESDKEDSSITNSNLFSLKIQFVAYAGMPEIMPVNESQLRGIYLSPPSGWPINRYFTWTNYLTYLSAHNNYPTNQSTSKDINTNNVFIQDEFTKNTISVTSKTNINTLHCTNLSSKDVNQVISINDLPICPSESIFKGTHAFDSAQKLENSSNSSSEQNFSSLYSSKSWQTNENDVNYKSDRNETNSNRFLLGMKLEMVPPASTCSKAHYCDIGPALCTATVTRVEYPHLLWLLPDIPCIENFTNDEKITHYQSRPILVDARSTDLYPVGWSEFVGHPLIPPSGYDIKESFSSEVYVEKSYSNNENEESATPSTQLKKDCCIPGGFKPTHELQSYIIPYIKEEICPPIYINSRCYLGPFLCKSNLDLLPRQFGPGSVTRVMQCLITRLIRAAHKPVRVLRMFEADWVTGMASVLNSRKLSGINTKDCGTAGLDNNFRVRSNIHPSLQQAKKEVIEQRREAMRVVLVSVRCPRRGIKIEVPVEVCCRTRAVEEYCRQISLVFEACPHLLSLVPPPLPKESNSIISPSANGLDTDHLFLQEPSGIIPNLSAAQIPTENISLIDDCPSFCSVRLRSRYFDRLPGWKRRLTALRAFTDSFYLDSDQNRIISSAPNSHVTRSTSTLQNNLNWVNKLESQSFFQSNSCKVPNSKNNNLVNRAKRKHQNYSRNSMEHGNENISNGFKNINNGRTGSKRSVRSNFVNPTGKKRIISSDTIMVNHQTSSIRESHSHPACTAAFDTPKNVHTPPVPNLQHSWHLNHLSAAPSSYCLTVPNIPNSSHSNSPVTAQLPPNHIPLMERDIDSWLCNIPLSIVFEACPHLLSLVPPPLPKESNSIISPSANGLDTDHLFLQEPSGIIPNLSAAQIPTENISLIDDCPSFCSVRLRSRYFDRLPGWKRRLTALRAFTDSFYLDSDQNRIISSAPNSHVTRSTSTLQNNLNWVNKLESQSFFQSNSCKVPNSKNNNLVNRAKRKHQNYSRNSMEHGNENISNGFKNINNGRTGSKRSVRSNFVNPTGKKRIISSDTIMVNHQTSSIRESHSHPACTAAFDTPKNVHTPPVPNLQHSWHLNHLSAAPSSYCLTVPNIPNSSHSNSPVTAQLPPNHIPLMERDIDSWLCNIPRVVLPSNPMFWTPVDLASYLGSTDCREMWPWLAAEAVDGQAFMLLTLPVLHRLVGLRWNDAVRLARHVMSVKQAFLEQFSMNPHLNETYSTDNVTS</sequence>
<dbReference type="Pfam" id="PF02820">
    <property type="entry name" value="MBT"/>
    <property type="match status" value="3"/>
</dbReference>
<comment type="subcellular location">
    <subcellularLocation>
        <location evidence="1">Nucleus</location>
    </subcellularLocation>
</comment>
<evidence type="ECO:0000256" key="3">
    <source>
        <dbReference type="ARBA" id="ARBA00022737"/>
    </source>
</evidence>
<keyword evidence="2" id="KW-0678">Repressor</keyword>
<protein>
    <recommendedName>
        <fullName evidence="7">SLED domain-containing protein</fullName>
    </recommendedName>
</protein>
<dbReference type="PANTHER" id="PTHR12247">
    <property type="entry name" value="POLYCOMB GROUP PROTEIN"/>
    <property type="match status" value="1"/>
</dbReference>
<dbReference type="GO" id="GO:0005634">
    <property type="term" value="C:nucleus"/>
    <property type="evidence" value="ECO:0007669"/>
    <property type="project" value="UniProtKB-SubCell"/>
</dbReference>
<reference evidence="8 9" key="1">
    <citation type="journal article" date="2019" name="PLoS Pathog.">
        <title>Genome sequence of the bovine parasite Schistosoma bovis Tanzania.</title>
        <authorList>
            <person name="Oey H."/>
            <person name="Zakrzewski M."/>
            <person name="Gobert G."/>
            <person name="Gravermann K."/>
            <person name="Stoye J."/>
            <person name="Jones M."/>
            <person name="Mcmanus D."/>
            <person name="Krause L."/>
        </authorList>
    </citation>
    <scope>NUCLEOTIDE SEQUENCE [LARGE SCALE GENOMIC DNA]</scope>
    <source>
        <strain evidence="8 9">TAN1997</strain>
    </source>
</reference>